<dbReference type="OrthoDB" id="67716at2759"/>
<dbReference type="InterPro" id="IPR056535">
    <property type="entry name" value="TPR_NUP160_M"/>
</dbReference>
<dbReference type="GO" id="GO:0005643">
    <property type="term" value="C:nuclear pore"/>
    <property type="evidence" value="ECO:0007669"/>
    <property type="project" value="TreeGrafter"/>
</dbReference>
<reference evidence="6 7" key="1">
    <citation type="submission" date="2016-07" db="EMBL/GenBank/DDBJ databases">
        <title>Pervasive Adenine N6-methylation of Active Genes in Fungi.</title>
        <authorList>
            <consortium name="DOE Joint Genome Institute"/>
            <person name="Mondo S.J."/>
            <person name="Dannebaum R.O."/>
            <person name="Kuo R.C."/>
            <person name="Labutti K."/>
            <person name="Haridas S."/>
            <person name="Kuo A."/>
            <person name="Salamov A."/>
            <person name="Ahrendt S.R."/>
            <person name="Lipzen A."/>
            <person name="Sullivan W."/>
            <person name="Andreopoulos W.B."/>
            <person name="Clum A."/>
            <person name="Lindquist E."/>
            <person name="Daum C."/>
            <person name="Ramamoorthy G.K."/>
            <person name="Gryganskyi A."/>
            <person name="Culley D."/>
            <person name="Magnuson J.K."/>
            <person name="James T.Y."/>
            <person name="O'Malley M.A."/>
            <person name="Stajich J.E."/>
            <person name="Spatafora J.W."/>
            <person name="Visel A."/>
            <person name="Grigoriev I.V."/>
        </authorList>
    </citation>
    <scope>NUCLEOTIDE SEQUENCE [LARGE SCALE GENOMIC DNA]</scope>
    <source>
        <strain evidence="6 7">NRRL 3116</strain>
    </source>
</reference>
<comment type="caution">
    <text evidence="6">The sequence shown here is derived from an EMBL/GenBank/DDBJ whole genome shotgun (WGS) entry which is preliminary data.</text>
</comment>
<evidence type="ECO:0000256" key="1">
    <source>
        <dbReference type="ARBA" id="ARBA00004123"/>
    </source>
</evidence>
<dbReference type="InParanoid" id="A0A1Y2G7X0"/>
<dbReference type="PANTHER" id="PTHR21286:SF0">
    <property type="entry name" value="NUCLEAR PORE COMPLEX PROTEIN NUP160"/>
    <property type="match status" value="1"/>
</dbReference>
<dbReference type="STRING" id="64571.A0A1Y2G7X0"/>
<evidence type="ECO:0000259" key="5">
    <source>
        <dbReference type="Pfam" id="PF23354"/>
    </source>
</evidence>
<dbReference type="PANTHER" id="PTHR21286">
    <property type="entry name" value="NUCLEAR PORE COMPLEX PROTEIN NUP160"/>
    <property type="match status" value="1"/>
</dbReference>
<dbReference type="Pfam" id="PF23354">
    <property type="entry name" value="TPR_NUP160_120_M"/>
    <property type="match status" value="1"/>
</dbReference>
<dbReference type="InterPro" id="IPR021717">
    <property type="entry name" value="Nucleoporin_Nup160"/>
</dbReference>
<dbReference type="EMBL" id="MCFF01000086">
    <property type="protein sequence ID" value="ORY95107.1"/>
    <property type="molecule type" value="Genomic_DNA"/>
</dbReference>
<accession>A0A1Y2G7X0</accession>
<evidence type="ECO:0000313" key="7">
    <source>
        <dbReference type="Proteomes" id="UP000193648"/>
    </source>
</evidence>
<evidence type="ECO:0000313" key="6">
    <source>
        <dbReference type="EMBL" id="ORY95107.1"/>
    </source>
</evidence>
<keyword evidence="7" id="KW-1185">Reference proteome</keyword>
<feature type="domain" description="Nucleoporin Nup120/160 beta-propeller" evidence="4">
    <location>
        <begin position="53"/>
        <end position="256"/>
    </location>
</feature>
<name>A0A1Y2G7X0_9FUNG</name>
<evidence type="ECO:0000256" key="3">
    <source>
        <dbReference type="ARBA" id="ARBA00023242"/>
    </source>
</evidence>
<gene>
    <name evidence="6" type="ORF">BCR41DRAFT_375932</name>
</gene>
<evidence type="ECO:0000256" key="2">
    <source>
        <dbReference type="ARBA" id="ARBA00022448"/>
    </source>
</evidence>
<dbReference type="GeneID" id="33568836"/>
<organism evidence="6 7">
    <name type="scientific">Lobosporangium transversale</name>
    <dbReference type="NCBI Taxonomy" id="64571"/>
    <lineage>
        <taxon>Eukaryota</taxon>
        <taxon>Fungi</taxon>
        <taxon>Fungi incertae sedis</taxon>
        <taxon>Mucoromycota</taxon>
        <taxon>Mortierellomycotina</taxon>
        <taxon>Mortierellomycetes</taxon>
        <taxon>Mortierellales</taxon>
        <taxon>Mortierellaceae</taxon>
        <taxon>Lobosporangium</taxon>
    </lineage>
</organism>
<comment type="subcellular location">
    <subcellularLocation>
        <location evidence="1">Nucleus</location>
    </subcellularLocation>
</comment>
<dbReference type="InterPro" id="IPR059141">
    <property type="entry name" value="Beta-prop_Nup120_160"/>
</dbReference>
<dbReference type="Pfam" id="PF11715">
    <property type="entry name" value="Beta-prop_Nup120_160"/>
    <property type="match status" value="1"/>
</dbReference>
<protein>
    <submittedName>
        <fullName evidence="6">Nucleoporin Nup120/160-domain-containing protein</fullName>
    </submittedName>
</protein>
<proteinExistence type="predicted"/>
<keyword evidence="3" id="KW-0539">Nucleus</keyword>
<dbReference type="AlphaFoldDB" id="A0A1Y2G7X0"/>
<dbReference type="RefSeq" id="XP_021875316.1">
    <property type="nucleotide sequence ID" value="XM_022026993.1"/>
</dbReference>
<evidence type="ECO:0000259" key="4">
    <source>
        <dbReference type="Pfam" id="PF11715"/>
    </source>
</evidence>
<sequence>MPWVIRLVAYMPTDNDVHLSIYTSRIDTIEDIDFIRGSTTVLRSQSALSPGSSPAHLINWSIIPNENQAGFYIWGVWQSDVRICVKYLQIDDPVVEREHYHQFSKRPLLNGRWWPVAMQMPLTGFVKSMSHVDDSVKDVSKYYADVIFTSGHFSECTIIRALKTLFQDREYTPNVDLESQVIEALFVRTPPGASLVERERIRHREIIGWTRFISYCAKLDHEASRALGLSIALDTGYMVIIKQDSLSFLTACDDSEILYHTFQDKQFEVTQFIASPPSQLRSTYPRLRDQALRHDIAKVFRAIDHLSHNITNESAKNLENTICQLSLTNGPRNFVEILSQEHLPYYISKADMNRARNLVGACKSPADVFRYLTLQLAHSEDTSSDTNQAGPIPHRRVLPYETLVVTSIQQLASSRYTIAQNVLILLATIFSSPRSYRAWVQDEAQLLSSAMRVTQSLMLLKWISNQALSAPTSTSMELEQQLSKMHVDEANLNNPQVTLRERLTASLLRTMTSKTGKISTVEFPIYFAVPRVVSTFLHVIGIRSQRSETEAMYHAGLAQHLSKLNEMKLLAQFLDIVSTASSLSYYRGRVLLSQAKPTQAIEQFMAVITCFGNGLKEVEQELDIMQLDYSTGVIRGHTKLEEYYDNVIRLLVEHGAHEQAITIAKIALSDILHNSKADVRIRSLLEVIIDSALAIGAYDSAFNAMMLLPQDGLKRSALRKFVKIICDNGDGAKLSLFPFNGLQDQVEQLLKSKAEQNAVLSKPDNYKILYSYYIYRCEYKKAATIMCQYARRLCDGTNRTETVWRLLTEAGSAYLAAINALQAADSSNAWVSIELAGVAIEEPSKRRRLNDSLQNPTSSALLDRRCVSVPCKREILQLTDLKQEFQLIKAKLLLVTEIPDEVIPAALTMSARETQLLLVQRGCYEEATSLALMHDLDLDIVFKLLVDKYLSDLRLEQE</sequence>
<feature type="domain" description="NUP160 middle TPR" evidence="5">
    <location>
        <begin position="567"/>
        <end position="822"/>
    </location>
</feature>
<dbReference type="Proteomes" id="UP000193648">
    <property type="component" value="Unassembled WGS sequence"/>
</dbReference>
<dbReference type="GO" id="GO:0017056">
    <property type="term" value="F:structural constituent of nuclear pore"/>
    <property type="evidence" value="ECO:0007669"/>
    <property type="project" value="TreeGrafter"/>
</dbReference>
<keyword evidence="2" id="KW-0813">Transport</keyword>